<dbReference type="RefSeq" id="WP_374919842.1">
    <property type="nucleotide sequence ID" value="NZ_JBHFGJ010000009.1"/>
</dbReference>
<gene>
    <name evidence="5" type="ORF">ACE02L_16460</name>
</gene>
<dbReference type="InterPro" id="IPR019960">
    <property type="entry name" value="T1SS_VCA0849"/>
</dbReference>
<evidence type="ECO:0000256" key="1">
    <source>
        <dbReference type="ARBA" id="ARBA00004613"/>
    </source>
</evidence>
<dbReference type="NCBIfam" id="TIGR01965">
    <property type="entry name" value="VCBS_repeat"/>
    <property type="match status" value="1"/>
</dbReference>
<dbReference type="InterPro" id="IPR010221">
    <property type="entry name" value="VCBS_dom"/>
</dbReference>
<keyword evidence="3" id="KW-0106">Calcium</keyword>
<keyword evidence="2" id="KW-0964">Secreted</keyword>
<protein>
    <submittedName>
        <fullName evidence="5">Choice-of-anchor K domain-containing protein</fullName>
    </submittedName>
</protein>
<evidence type="ECO:0000259" key="4">
    <source>
        <dbReference type="Pfam" id="PF19077"/>
    </source>
</evidence>
<dbReference type="Gene3D" id="2.60.40.10">
    <property type="entry name" value="Immunoglobulins"/>
    <property type="match status" value="2"/>
</dbReference>
<feature type="domain" description="Bacterial Ig-like" evidence="4">
    <location>
        <begin position="3"/>
        <end position="68"/>
    </location>
</feature>
<dbReference type="PROSITE" id="PS00330">
    <property type="entry name" value="HEMOLYSIN_CALCIUM"/>
    <property type="match status" value="1"/>
</dbReference>
<dbReference type="InterPro" id="IPR013783">
    <property type="entry name" value="Ig-like_fold"/>
</dbReference>
<accession>A0ABV4VYS5</accession>
<comment type="caution">
    <text evidence="5">The sequence shown here is derived from an EMBL/GenBank/DDBJ whole genome shotgun (WGS) entry which is preliminary data.</text>
</comment>
<dbReference type="PANTHER" id="PTHR38340:SF1">
    <property type="entry name" value="S-LAYER PROTEIN"/>
    <property type="match status" value="1"/>
</dbReference>
<dbReference type="PRINTS" id="PR00313">
    <property type="entry name" value="CABNDNGRPT"/>
</dbReference>
<dbReference type="InterPro" id="IPR044016">
    <property type="entry name" value="Big_13"/>
</dbReference>
<dbReference type="InterPro" id="IPR050557">
    <property type="entry name" value="RTX_toxin/Mannuronan_C5-epim"/>
</dbReference>
<dbReference type="InterPro" id="IPR047995">
    <property type="entry name" value="Choice_anch_K"/>
</dbReference>
<evidence type="ECO:0000313" key="5">
    <source>
        <dbReference type="EMBL" id="MFB2654334.1"/>
    </source>
</evidence>
<dbReference type="Gene3D" id="2.150.10.10">
    <property type="entry name" value="Serralysin-like metalloprotease, C-terminal"/>
    <property type="match status" value="1"/>
</dbReference>
<sequence length="1453" mass="149762">MDDNSTLAVTINGVTYTTANGLVIDAQGNWSVDLTGTVLPDGTYPVVATVTDVAGNSKTVTQDVVIETAAPNAPTVLIVDDGNPGDGLLTAAEMGSDGVQLTVSINGSDFEAGGYVTLTINGGAAIELNFADFTDNGSGTLTFGNFTYANGVISWSETAPAAGQSITVTATQTDAVGNTSTQGSDTATVYQPNNCSVIVNESSLRDNIPDTFSSTISFTAGNQNITQFRFNDSSISAATNLAVGVSIAWALAANGALIGTIGGIEVIKVTLSGTPVTSGLAAGATGVVTVNVELLDNIKQVNGLSGENLSSLINGIVIEAVGADNSVLTGNVTITINDDVINIDPSTGSGVNSATAADIVGALNILGADGNDHTATDNYSVSLSANVTGWNGTSTTFADSGITAGGLKVYYYVDPDHPNILIAYTDTNATTSAYTGGANQALIFTLTTNATTGQYTLDMNQGIDKLSTIQIAGLVGGQGGIGEAVYVTYDPVTHGYGVYNDITKVPSGANIAFTLTARDEDGHVGRVNGTNNGFGVDNPSVSGHEVLIVDYSENAASASFNFTGASQIYFKAFDEQGHLLGEGNISSGQLIQNLGSIAYIELSALAGTNFQFTGTTAQTIVSSSQSIDLSFVVTATDSDGDKSSGNLNVHLDPPSTTPLAPVALTPNTFATLNEADLQAGAPDSSVQTLSFKSGSNSIGSFQFGDISNISVVGINAQIHWALNDQGQLIGTVYGREAIRLTLDWDRINAGEQGDVTVTAELLTNLPHSVNTNNLTVNGIQVIAVDGAGNTAHSNVTVTVADDVNLAQNDTAQLDVVVDSFNFSGIVANWTSTTGGTYVNKYDGPDNDSGYDQLRWGSTSGSQSGYGFADNDAALNGSLSLNQDIVLGTFTHYNYSISSGTSITAATMQVTFNVTDAYGVVTPVTLTLNFSHNETPNSNDPIASRDIVTVGQTSVTFNYEGQMYTMQVIGFKDSNGNIVTSIYTNEDAATSYELVVRMVAGNGYTLPHTDGNVLTNDVAGADGALTVIGVATGDHTNTGVSGQVGTTIIGTYGNLVLNADGTYHYQLTASANTIPAAGAIETFTYTTQDGDGDKASATLKIDVNPVNADGINIADANLVSTQGSSLNDTIIVEHGESASNRSQKILNVTLGGSHGGFVTNSSGEEISAGFGNHKSYTNSNAQVVSSGDGNDHIETGKGDDVIYAGRTGTANYGSDDDLELSVNDLLTHHIMTGTLGGTNSIVDGDGLLLTNDVSSQRADVVNGGSGNDRIYGQSGSDILYGHTGDDYIDGGSHNDALRGGEGNDTLIGGLGDDVLRGDSGNDTFLWRYADADQGTDHIMDFNVREDKLDLSDLLQGETANTLESYLNFSLDNNGSTVIDIDANKDGVFDQHIVLDGVNLFSQYSATDNAGVINGLLGTNGNGPLIIDAAPVTPDAPQGVTSLIDPHNNNGTIIP</sequence>
<keyword evidence="6" id="KW-1185">Reference proteome</keyword>
<dbReference type="PANTHER" id="PTHR38340">
    <property type="entry name" value="S-LAYER PROTEIN"/>
    <property type="match status" value="1"/>
</dbReference>
<dbReference type="InterPro" id="IPR018511">
    <property type="entry name" value="Hemolysin-typ_Ca-bd_CS"/>
</dbReference>
<dbReference type="EMBL" id="JBHFGJ010000009">
    <property type="protein sequence ID" value="MFB2654334.1"/>
    <property type="molecule type" value="Genomic_DNA"/>
</dbReference>
<name>A0ABV4VYS5_9GAMM</name>
<dbReference type="InterPro" id="IPR001343">
    <property type="entry name" value="Hemolysn_Ca-bd"/>
</dbReference>
<reference evidence="5 6" key="1">
    <citation type="submission" date="2024-09" db="EMBL/GenBank/DDBJ databases">
        <authorList>
            <person name="Zhang Y."/>
        </authorList>
    </citation>
    <scope>NUCLEOTIDE SEQUENCE [LARGE SCALE GENOMIC DNA]</scope>
    <source>
        <strain evidence="5 6">SH314</strain>
    </source>
</reference>
<evidence type="ECO:0000256" key="3">
    <source>
        <dbReference type="ARBA" id="ARBA00022837"/>
    </source>
</evidence>
<dbReference type="InterPro" id="IPR011049">
    <property type="entry name" value="Serralysin-like_metalloprot_C"/>
</dbReference>
<dbReference type="NCBIfam" id="NF038131">
    <property type="entry name" value="choice_anch_K"/>
    <property type="match status" value="1"/>
</dbReference>
<dbReference type="SUPFAM" id="SSF51120">
    <property type="entry name" value="beta-Roll"/>
    <property type="match status" value="1"/>
</dbReference>
<comment type="subcellular location">
    <subcellularLocation>
        <location evidence="1">Secreted</location>
    </subcellularLocation>
</comment>
<dbReference type="Pfam" id="PF00353">
    <property type="entry name" value="HemolysinCabind"/>
    <property type="match status" value="3"/>
</dbReference>
<proteinExistence type="predicted"/>
<evidence type="ECO:0000256" key="2">
    <source>
        <dbReference type="ARBA" id="ARBA00022525"/>
    </source>
</evidence>
<organism evidence="5 6">
    <name type="scientific">Shewanella seohaensis</name>
    <dbReference type="NCBI Taxonomy" id="755175"/>
    <lineage>
        <taxon>Bacteria</taxon>
        <taxon>Pseudomonadati</taxon>
        <taxon>Pseudomonadota</taxon>
        <taxon>Gammaproteobacteria</taxon>
        <taxon>Alteromonadales</taxon>
        <taxon>Shewanellaceae</taxon>
        <taxon>Shewanella</taxon>
    </lineage>
</organism>
<dbReference type="Pfam" id="PF19077">
    <property type="entry name" value="Big_13"/>
    <property type="match status" value="1"/>
</dbReference>
<evidence type="ECO:0000313" key="6">
    <source>
        <dbReference type="Proteomes" id="UP001576726"/>
    </source>
</evidence>
<dbReference type="NCBIfam" id="TIGR03661">
    <property type="entry name" value="T1SS_VCA0849"/>
    <property type="match status" value="1"/>
</dbReference>
<dbReference type="Proteomes" id="UP001576726">
    <property type="component" value="Unassembled WGS sequence"/>
</dbReference>